<protein>
    <submittedName>
        <fullName evidence="2">Uncharacterized protein</fullName>
    </submittedName>
</protein>
<dbReference type="EMBL" id="FNAK01000002">
    <property type="protein sequence ID" value="SDD61877.1"/>
    <property type="molecule type" value="Genomic_DNA"/>
</dbReference>
<dbReference type="AlphaFoldDB" id="A0A1G6W9I3"/>
<reference evidence="2 3" key="1">
    <citation type="submission" date="2016-10" db="EMBL/GenBank/DDBJ databases">
        <authorList>
            <person name="de Groot N.N."/>
        </authorList>
    </citation>
    <scope>NUCLEOTIDE SEQUENCE [LARGE SCALE GENOMIC DNA]</scope>
    <source>
        <strain evidence="2 3">CGMCC 1.9109</strain>
    </source>
</reference>
<evidence type="ECO:0000313" key="3">
    <source>
        <dbReference type="Proteomes" id="UP000183685"/>
    </source>
</evidence>
<name>A0A1G6W9I3_9PROT</name>
<dbReference type="STRING" id="637679.GCA_001550055_02724"/>
<proteinExistence type="predicted"/>
<evidence type="ECO:0000256" key="1">
    <source>
        <dbReference type="SAM" id="MobiDB-lite"/>
    </source>
</evidence>
<feature type="region of interest" description="Disordered" evidence="1">
    <location>
        <begin position="156"/>
        <end position="178"/>
    </location>
</feature>
<accession>A0A1G6W9I3</accession>
<gene>
    <name evidence="2" type="ORF">SAMN04488071_1009</name>
</gene>
<sequence length="178" mass="20255">MQIEYTKEQTALRPLLASANINPETFLATDYLNHFNEIVMLLEMVPDMPELAEDAFDWAPKSYVEHFEDSGFQAKDLAIEAYDLAPTTFKTPFEGICAELDKLIMSTLNGLQATNVVERGFTPAAQQLIRTRIEAVQELLMKLNQIIHGKWTVQDQPDVEEKTDESAQTQEDIDKLFD</sequence>
<dbReference type="RefSeq" id="WP_068305975.1">
    <property type="nucleotide sequence ID" value="NZ_DAIOMO010000001.1"/>
</dbReference>
<keyword evidence="3" id="KW-1185">Reference proteome</keyword>
<organism evidence="2 3">
    <name type="scientific">Kordiimonas lacus</name>
    <dbReference type="NCBI Taxonomy" id="637679"/>
    <lineage>
        <taxon>Bacteria</taxon>
        <taxon>Pseudomonadati</taxon>
        <taxon>Pseudomonadota</taxon>
        <taxon>Alphaproteobacteria</taxon>
        <taxon>Kordiimonadales</taxon>
        <taxon>Kordiimonadaceae</taxon>
        <taxon>Kordiimonas</taxon>
    </lineage>
</organism>
<evidence type="ECO:0000313" key="2">
    <source>
        <dbReference type="EMBL" id="SDD61877.1"/>
    </source>
</evidence>
<dbReference type="Proteomes" id="UP000183685">
    <property type="component" value="Unassembled WGS sequence"/>
</dbReference>